<evidence type="ECO:0000256" key="2">
    <source>
        <dbReference type="SAM" id="Phobius"/>
    </source>
</evidence>
<accession>A0A136J0C3</accession>
<feature type="compositionally biased region" description="Basic residues" evidence="1">
    <location>
        <begin position="125"/>
        <end position="134"/>
    </location>
</feature>
<evidence type="ECO:0000313" key="3">
    <source>
        <dbReference type="EMBL" id="KXJ90583.1"/>
    </source>
</evidence>
<protein>
    <submittedName>
        <fullName evidence="3">Uncharacterized protein</fullName>
    </submittedName>
</protein>
<feature type="compositionally biased region" description="Polar residues" evidence="1">
    <location>
        <begin position="23"/>
        <end position="32"/>
    </location>
</feature>
<keyword evidence="2" id="KW-0472">Membrane</keyword>
<dbReference type="EMBL" id="KQ964252">
    <property type="protein sequence ID" value="KXJ90583.1"/>
    <property type="molecule type" value="Genomic_DNA"/>
</dbReference>
<feature type="transmembrane region" description="Helical" evidence="2">
    <location>
        <begin position="565"/>
        <end position="585"/>
    </location>
</feature>
<keyword evidence="2" id="KW-1133">Transmembrane helix</keyword>
<dbReference type="InParanoid" id="A0A136J0C3"/>
<dbReference type="OrthoDB" id="4743560at2759"/>
<keyword evidence="4" id="KW-1185">Reference proteome</keyword>
<evidence type="ECO:0000313" key="4">
    <source>
        <dbReference type="Proteomes" id="UP000070501"/>
    </source>
</evidence>
<gene>
    <name evidence="3" type="ORF">Micbo1qcDRAFT_164166</name>
</gene>
<name>A0A136J0C3_9PEZI</name>
<feature type="compositionally biased region" description="Basic and acidic residues" evidence="1">
    <location>
        <begin position="51"/>
        <end position="64"/>
    </location>
</feature>
<organism evidence="3 4">
    <name type="scientific">Microdochium bolleyi</name>
    <dbReference type="NCBI Taxonomy" id="196109"/>
    <lineage>
        <taxon>Eukaryota</taxon>
        <taxon>Fungi</taxon>
        <taxon>Dikarya</taxon>
        <taxon>Ascomycota</taxon>
        <taxon>Pezizomycotina</taxon>
        <taxon>Sordariomycetes</taxon>
        <taxon>Xylariomycetidae</taxon>
        <taxon>Xylariales</taxon>
        <taxon>Microdochiaceae</taxon>
        <taxon>Microdochium</taxon>
    </lineage>
</organism>
<proteinExistence type="predicted"/>
<keyword evidence="2" id="KW-0812">Transmembrane</keyword>
<evidence type="ECO:0000256" key="1">
    <source>
        <dbReference type="SAM" id="MobiDB-lite"/>
    </source>
</evidence>
<dbReference type="AlphaFoldDB" id="A0A136J0C3"/>
<dbReference type="Proteomes" id="UP000070501">
    <property type="component" value="Unassembled WGS sequence"/>
</dbReference>
<reference evidence="4" key="1">
    <citation type="submission" date="2016-02" db="EMBL/GenBank/DDBJ databases">
        <title>Draft genome sequence of Microdochium bolleyi, a fungal endophyte of beachgrass.</title>
        <authorList>
            <consortium name="DOE Joint Genome Institute"/>
            <person name="David A.S."/>
            <person name="May G."/>
            <person name="Haridas S."/>
            <person name="Lim J."/>
            <person name="Wang M."/>
            <person name="Labutti K."/>
            <person name="Lipzen A."/>
            <person name="Barry K."/>
            <person name="Grigoriev I.V."/>
        </authorList>
    </citation>
    <scope>NUCLEOTIDE SEQUENCE [LARGE SCALE GENOMIC DNA]</scope>
    <source>
        <strain evidence="4">J235TASD1</strain>
    </source>
</reference>
<feature type="region of interest" description="Disordered" evidence="1">
    <location>
        <begin position="23"/>
        <end position="135"/>
    </location>
</feature>
<sequence>MEFPGFEVDPEVAHFLHPSDAFRQSQATLHPTETNDKILLEPNPETQDTYNRLRDQLVADKLKALQEPSPLRRRPSSLSSKSRVTTDETGSSPSDFPSPYPDHDDGRSPGGHYHSRPRSSSGVNKHTKDRGKRVRPLELETRFHAAFIRKLKLVCEGHKERKVKCDCHDLRLFEATWSRLRTNASTESGGQSAEKTPFCPVAAGVASDPPPAHVWPVINTGGLPFDESEIPIVENDATILDEPGLDVREDITDLVGQWQNPNLIPSGAHLLQPSSLPRPIFLPTALPTIQIDPTPAEYETNIGSGHTGFPAQRWICQWDERHSLASPNFEACFRFFPSMYALHNHFQLEHWQCPIVHERYRMQCTQCWEDYATPDPPDFPNNGYCSCDRAEQGTRWTLKFVRSSQESWTTEHESSSVPTSGYGWGNTLSSSSSYSAYDYQASNFDCYNSLPLPDHDNGMGYHGYSCHASGLGNREKHSGYCGKTNTTGSRLSLMLKSIKGSPEFAKPRTIQELQPKLNRSREPSGFAQFLRPQTGSVIDATTYRCARRTLFESGARNLPRRLRKMLSLAAWTSLSCLLFLIVFGTTRPGSGSGQRWQQHLAI</sequence>